<feature type="region of interest" description="Disordered" evidence="7">
    <location>
        <begin position="85"/>
        <end position="110"/>
    </location>
</feature>
<keyword evidence="4" id="KW-0496">Mitochondrion</keyword>
<dbReference type="PANTHER" id="PTHR13362">
    <property type="entry name" value="MITOCHONDRIAL RIBOSOMAL PROTEIN S33"/>
    <property type="match status" value="1"/>
</dbReference>
<evidence type="ECO:0000256" key="5">
    <source>
        <dbReference type="ARBA" id="ARBA00023274"/>
    </source>
</evidence>
<keyword evidence="5" id="KW-0687">Ribonucleoprotein</keyword>
<dbReference type="OrthoDB" id="2257454at2759"/>
<evidence type="ECO:0000256" key="7">
    <source>
        <dbReference type="SAM" id="MobiDB-lite"/>
    </source>
</evidence>
<keyword evidence="3" id="KW-0689">Ribosomal protein</keyword>
<evidence type="ECO:0000313" key="9">
    <source>
        <dbReference type="Proteomes" id="UP000193986"/>
    </source>
</evidence>
<keyword evidence="9" id="KW-1185">Reference proteome</keyword>
<organism evidence="8 9">
    <name type="scientific">Naematelia encephala</name>
    <dbReference type="NCBI Taxonomy" id="71784"/>
    <lineage>
        <taxon>Eukaryota</taxon>
        <taxon>Fungi</taxon>
        <taxon>Dikarya</taxon>
        <taxon>Basidiomycota</taxon>
        <taxon>Agaricomycotina</taxon>
        <taxon>Tremellomycetes</taxon>
        <taxon>Tremellales</taxon>
        <taxon>Naemateliaceae</taxon>
        <taxon>Naematelia</taxon>
    </lineage>
</organism>
<dbReference type="InterPro" id="IPR013219">
    <property type="entry name" value="Ribosomal_mS33"/>
</dbReference>
<name>A0A1Y2BIT7_9TREE</name>
<dbReference type="AlphaFoldDB" id="A0A1Y2BIT7"/>
<dbReference type="Proteomes" id="UP000193986">
    <property type="component" value="Unassembled WGS sequence"/>
</dbReference>
<proteinExistence type="inferred from homology"/>
<dbReference type="InParanoid" id="A0A1Y2BIT7"/>
<evidence type="ECO:0000256" key="4">
    <source>
        <dbReference type="ARBA" id="ARBA00023128"/>
    </source>
</evidence>
<comment type="similarity">
    <text evidence="2">Belongs to the mitochondrion-specific ribosomal protein mS33 family.</text>
</comment>
<dbReference type="GO" id="GO:0005739">
    <property type="term" value="C:mitochondrion"/>
    <property type="evidence" value="ECO:0007669"/>
    <property type="project" value="UniProtKB-SubCell"/>
</dbReference>
<evidence type="ECO:0000256" key="6">
    <source>
        <dbReference type="ARBA" id="ARBA00035132"/>
    </source>
</evidence>
<accession>A0A1Y2BIT7</accession>
<evidence type="ECO:0000313" key="8">
    <source>
        <dbReference type="EMBL" id="ORY34703.1"/>
    </source>
</evidence>
<protein>
    <recommendedName>
        <fullName evidence="6">Small ribosomal subunit protein mS33</fullName>
    </recommendedName>
</protein>
<dbReference type="GO" id="GO:1990904">
    <property type="term" value="C:ribonucleoprotein complex"/>
    <property type="evidence" value="ECO:0007669"/>
    <property type="project" value="UniProtKB-KW"/>
</dbReference>
<evidence type="ECO:0000256" key="2">
    <source>
        <dbReference type="ARBA" id="ARBA00008970"/>
    </source>
</evidence>
<evidence type="ECO:0000256" key="3">
    <source>
        <dbReference type="ARBA" id="ARBA00022980"/>
    </source>
</evidence>
<gene>
    <name evidence="8" type="ORF">BCR39DRAFT_514053</name>
</gene>
<dbReference type="Pfam" id="PF08293">
    <property type="entry name" value="MRP-S33"/>
    <property type="match status" value="1"/>
</dbReference>
<dbReference type="GO" id="GO:0005840">
    <property type="term" value="C:ribosome"/>
    <property type="evidence" value="ECO:0007669"/>
    <property type="project" value="UniProtKB-KW"/>
</dbReference>
<dbReference type="EMBL" id="MCFC01000002">
    <property type="protein sequence ID" value="ORY34703.1"/>
    <property type="molecule type" value="Genomic_DNA"/>
</dbReference>
<dbReference type="PANTHER" id="PTHR13362:SF2">
    <property type="entry name" value="SMALL RIBOSOMAL SUBUNIT PROTEIN MS33"/>
    <property type="match status" value="1"/>
</dbReference>
<feature type="region of interest" description="Disordered" evidence="7">
    <location>
        <begin position="140"/>
        <end position="162"/>
    </location>
</feature>
<comment type="caution">
    <text evidence="8">The sequence shown here is derived from an EMBL/GenBank/DDBJ whole genome shotgun (WGS) entry which is preliminary data.</text>
</comment>
<comment type="subcellular location">
    <subcellularLocation>
        <location evidence="1">Mitochondrion</location>
    </subcellularLocation>
</comment>
<sequence>MPPPSTPQALHNLLSSLRAPIFNTHHNPTNARLGTKHLRRPLRSLARLDWYPAPLNYRRLNGLTPFNNYFAKIPGLSSIQGKGWGNEPVDRDRSTSIQNPFRGDGGEDETTIPRVHGAGWLWDEKEDYRIQYNLRRAKVGKVKPKKGFGRRSQMGKGKTGKK</sequence>
<evidence type="ECO:0000256" key="1">
    <source>
        <dbReference type="ARBA" id="ARBA00004173"/>
    </source>
</evidence>
<feature type="compositionally biased region" description="Basic residues" evidence="7">
    <location>
        <begin position="140"/>
        <end position="149"/>
    </location>
</feature>
<dbReference type="STRING" id="71784.A0A1Y2BIT7"/>
<reference evidence="8 9" key="1">
    <citation type="submission" date="2016-07" db="EMBL/GenBank/DDBJ databases">
        <title>Pervasive Adenine N6-methylation of Active Genes in Fungi.</title>
        <authorList>
            <consortium name="DOE Joint Genome Institute"/>
            <person name="Mondo S.J."/>
            <person name="Dannebaum R.O."/>
            <person name="Kuo R.C."/>
            <person name="Labutti K."/>
            <person name="Haridas S."/>
            <person name="Kuo A."/>
            <person name="Salamov A."/>
            <person name="Ahrendt S.R."/>
            <person name="Lipzen A."/>
            <person name="Sullivan W."/>
            <person name="Andreopoulos W.B."/>
            <person name="Clum A."/>
            <person name="Lindquist E."/>
            <person name="Daum C."/>
            <person name="Ramamoorthy G.K."/>
            <person name="Gryganskyi A."/>
            <person name="Culley D."/>
            <person name="Magnuson J.K."/>
            <person name="James T.Y."/>
            <person name="O'Malley M.A."/>
            <person name="Stajich J.E."/>
            <person name="Spatafora J.W."/>
            <person name="Visel A."/>
            <person name="Grigoriev I.V."/>
        </authorList>
    </citation>
    <scope>NUCLEOTIDE SEQUENCE [LARGE SCALE GENOMIC DNA]</scope>
    <source>
        <strain evidence="8 9">68-887.2</strain>
    </source>
</reference>